<dbReference type="AlphaFoldDB" id="A0A061QQI0"/>
<dbReference type="EMBL" id="GBEZ01026551">
    <property type="protein sequence ID" value="JAC60669.1"/>
    <property type="molecule type" value="Transcribed_RNA"/>
</dbReference>
<organism evidence="1">
    <name type="scientific">Tetraselmis sp. GSL018</name>
    <dbReference type="NCBI Taxonomy" id="582737"/>
    <lineage>
        <taxon>Eukaryota</taxon>
        <taxon>Viridiplantae</taxon>
        <taxon>Chlorophyta</taxon>
        <taxon>core chlorophytes</taxon>
        <taxon>Chlorodendrophyceae</taxon>
        <taxon>Chlorodendrales</taxon>
        <taxon>Chlorodendraceae</taxon>
        <taxon>Tetraselmis</taxon>
    </lineage>
</organism>
<protein>
    <submittedName>
        <fullName evidence="1">Uncharacterized protein</fullName>
    </submittedName>
</protein>
<name>A0A061QQI0_9CHLO</name>
<sequence length="39" mass="4229">PSTPAQKTELPTESDGAPQADLYGLWCLRCRYGDCTAGR</sequence>
<feature type="non-terminal residue" evidence="1">
    <location>
        <position position="1"/>
    </location>
</feature>
<evidence type="ECO:0000313" key="1">
    <source>
        <dbReference type="EMBL" id="JAC60669.1"/>
    </source>
</evidence>
<reference evidence="1" key="1">
    <citation type="submission" date="2014-05" db="EMBL/GenBank/DDBJ databases">
        <title>The transcriptome of the halophilic microalga Tetraselmis sp. GSL018 isolated from the Great Salt Lake, Utah.</title>
        <authorList>
            <person name="Jinkerson R.E."/>
            <person name="D'Adamo S."/>
            <person name="Posewitz M.C."/>
        </authorList>
    </citation>
    <scope>NUCLEOTIDE SEQUENCE</scope>
    <source>
        <strain evidence="1">GSL018</strain>
    </source>
</reference>
<gene>
    <name evidence="1" type="ORF">TSPGSL018_28342</name>
</gene>
<accession>A0A061QQI0</accession>
<proteinExistence type="predicted"/>